<keyword evidence="1" id="KW-0663">Pyridoxal phosphate</keyword>
<comment type="caution">
    <text evidence="2">The sequence shown here is derived from an EMBL/GenBank/DDBJ whole genome shotgun (WGS) entry which is preliminary data.</text>
</comment>
<dbReference type="GO" id="GO:0008483">
    <property type="term" value="F:transaminase activity"/>
    <property type="evidence" value="ECO:0007669"/>
    <property type="project" value="TreeGrafter"/>
</dbReference>
<evidence type="ECO:0000313" key="3">
    <source>
        <dbReference type="Proteomes" id="UP001295423"/>
    </source>
</evidence>
<dbReference type="InterPro" id="IPR015421">
    <property type="entry name" value="PyrdxlP-dep_Trfase_major"/>
</dbReference>
<dbReference type="Pfam" id="PF01041">
    <property type="entry name" value="DegT_DnrJ_EryC1"/>
    <property type="match status" value="1"/>
</dbReference>
<reference evidence="2" key="1">
    <citation type="submission" date="2023-08" db="EMBL/GenBank/DDBJ databases">
        <authorList>
            <person name="Audoor S."/>
            <person name="Bilcke G."/>
        </authorList>
    </citation>
    <scope>NUCLEOTIDE SEQUENCE</scope>
</reference>
<name>A0AAD2FYM6_9STRA</name>
<evidence type="ECO:0000256" key="1">
    <source>
        <dbReference type="ARBA" id="ARBA00022898"/>
    </source>
</evidence>
<dbReference type="InterPro" id="IPR015424">
    <property type="entry name" value="PyrdxlP-dep_Trfase"/>
</dbReference>
<keyword evidence="3" id="KW-1185">Reference proteome</keyword>
<accession>A0AAD2FYM6</accession>
<protein>
    <submittedName>
        <fullName evidence="2">Uncharacterized protein</fullName>
    </submittedName>
</protein>
<dbReference type="PANTHER" id="PTHR30244">
    <property type="entry name" value="TRANSAMINASE"/>
    <property type="match status" value="1"/>
</dbReference>
<dbReference type="EMBL" id="CAKOGP040001927">
    <property type="protein sequence ID" value="CAJ1956954.1"/>
    <property type="molecule type" value="Genomic_DNA"/>
</dbReference>
<dbReference type="SUPFAM" id="SSF53383">
    <property type="entry name" value="PLP-dependent transferases"/>
    <property type="match status" value="1"/>
</dbReference>
<dbReference type="AlphaFoldDB" id="A0AAD2FYM6"/>
<dbReference type="GO" id="GO:0030170">
    <property type="term" value="F:pyridoxal phosphate binding"/>
    <property type="evidence" value="ECO:0007669"/>
    <property type="project" value="TreeGrafter"/>
</dbReference>
<dbReference type="InterPro" id="IPR000653">
    <property type="entry name" value="DegT/StrS_aminotransferase"/>
</dbReference>
<gene>
    <name evidence="2" type="ORF">CYCCA115_LOCUS16478</name>
</gene>
<dbReference type="GO" id="GO:0000271">
    <property type="term" value="P:polysaccharide biosynthetic process"/>
    <property type="evidence" value="ECO:0007669"/>
    <property type="project" value="TreeGrafter"/>
</dbReference>
<evidence type="ECO:0000313" key="2">
    <source>
        <dbReference type="EMBL" id="CAJ1956954.1"/>
    </source>
</evidence>
<dbReference type="Proteomes" id="UP001295423">
    <property type="component" value="Unassembled WGS sequence"/>
</dbReference>
<dbReference type="PANTHER" id="PTHR30244:SF9">
    <property type="entry name" value="PROTEIN RV3402C"/>
    <property type="match status" value="1"/>
</dbReference>
<proteinExistence type="predicted"/>
<sequence length="451" mass="49946">MQIPKKIQPSTILPGASSPIGVLCGNCGAVVSTSTTIGRGCVIGAQSAIGNSATKCDCRLGHYITVEPATVVEAEEIMMSEKDPETGSLPTHSFKKVAWCNRKKFSLERYYKFLQPSLETGHLTNDGPLQRVLKEKVANLVRSSRTVNLTSNGTSALHALVAGHELRRGRHLKWVTQAFTFPSSIQGPLADALVCDIDAKYRGPCMKFLQHHAEEYDGVIVTNVFGLQAEILVYEQFCIASNKLLIFDNAATPLGFTDDGRSIHDIGDGSFISFHETKPYGRGEGGAVFASREMSPFVHKAMNFGFDIPNQIRIPNRYSSNWRMSDFAAAAICDHLDTVVNDKWEEKLNAFASFIVQELDKRGYSMAFPVRFPTILSGVFVDLKQQHGSAVSRLFNANGFEAKQYYCPLVDRTKAPEAWKLFDRTVLLPFHEGISSEAMLNMLDHLPKMKK</sequence>
<organism evidence="2 3">
    <name type="scientific">Cylindrotheca closterium</name>
    <dbReference type="NCBI Taxonomy" id="2856"/>
    <lineage>
        <taxon>Eukaryota</taxon>
        <taxon>Sar</taxon>
        <taxon>Stramenopiles</taxon>
        <taxon>Ochrophyta</taxon>
        <taxon>Bacillariophyta</taxon>
        <taxon>Bacillariophyceae</taxon>
        <taxon>Bacillariophycidae</taxon>
        <taxon>Bacillariales</taxon>
        <taxon>Bacillariaceae</taxon>
        <taxon>Cylindrotheca</taxon>
    </lineage>
</organism>
<dbReference type="Gene3D" id="3.40.640.10">
    <property type="entry name" value="Type I PLP-dependent aspartate aminotransferase-like (Major domain)"/>
    <property type="match status" value="1"/>
</dbReference>